<dbReference type="AlphaFoldDB" id="A0A4R3ICR8"/>
<evidence type="ECO:0000313" key="3">
    <source>
        <dbReference type="Proteomes" id="UP000295793"/>
    </source>
</evidence>
<feature type="transmembrane region" description="Helical" evidence="1">
    <location>
        <begin position="191"/>
        <end position="212"/>
    </location>
</feature>
<feature type="transmembrane region" description="Helical" evidence="1">
    <location>
        <begin position="218"/>
        <end position="240"/>
    </location>
</feature>
<dbReference type="Proteomes" id="UP000295793">
    <property type="component" value="Unassembled WGS sequence"/>
</dbReference>
<organism evidence="2 3">
    <name type="scientific">Reinekea marinisedimentorum</name>
    <dbReference type="NCBI Taxonomy" id="230495"/>
    <lineage>
        <taxon>Bacteria</taxon>
        <taxon>Pseudomonadati</taxon>
        <taxon>Pseudomonadota</taxon>
        <taxon>Gammaproteobacteria</taxon>
        <taxon>Oceanospirillales</taxon>
        <taxon>Saccharospirillaceae</taxon>
        <taxon>Reinekea</taxon>
    </lineage>
</organism>
<name>A0A4R3ICR8_9GAMM</name>
<feature type="transmembrane region" description="Helical" evidence="1">
    <location>
        <begin position="61"/>
        <end position="86"/>
    </location>
</feature>
<dbReference type="RefSeq" id="WP_132699192.1">
    <property type="nucleotide sequence ID" value="NZ_SLZR01000001.1"/>
</dbReference>
<comment type="caution">
    <text evidence="2">The sequence shown here is derived from an EMBL/GenBank/DDBJ whole genome shotgun (WGS) entry which is preliminary data.</text>
</comment>
<feature type="transmembrane region" description="Helical" evidence="1">
    <location>
        <begin position="290"/>
        <end position="310"/>
    </location>
</feature>
<proteinExistence type="predicted"/>
<feature type="transmembrane region" description="Helical" evidence="1">
    <location>
        <begin position="113"/>
        <end position="138"/>
    </location>
</feature>
<evidence type="ECO:0000256" key="1">
    <source>
        <dbReference type="SAM" id="Phobius"/>
    </source>
</evidence>
<keyword evidence="1" id="KW-1133">Transmembrane helix</keyword>
<reference evidence="2 3" key="1">
    <citation type="submission" date="2019-03" db="EMBL/GenBank/DDBJ databases">
        <title>Genomic Encyclopedia of Archaeal and Bacterial Type Strains, Phase II (KMG-II): from individual species to whole genera.</title>
        <authorList>
            <person name="Goeker M."/>
        </authorList>
    </citation>
    <scope>NUCLEOTIDE SEQUENCE [LARGE SCALE GENOMIC DNA]</scope>
    <source>
        <strain evidence="2 3">DSM 15388</strain>
    </source>
</reference>
<keyword evidence="1" id="KW-0472">Membrane</keyword>
<evidence type="ECO:0000313" key="2">
    <source>
        <dbReference type="EMBL" id="TCS43975.1"/>
    </source>
</evidence>
<feature type="transmembrane region" description="Helical" evidence="1">
    <location>
        <begin position="252"/>
        <end position="270"/>
    </location>
</feature>
<dbReference type="EMBL" id="SLZR01000001">
    <property type="protein sequence ID" value="TCS43975.1"/>
    <property type="molecule type" value="Genomic_DNA"/>
</dbReference>
<dbReference type="InterPro" id="IPR059133">
    <property type="entry name" value="TsoY-like"/>
</dbReference>
<keyword evidence="3" id="KW-1185">Reference proteome</keyword>
<gene>
    <name evidence="2" type="ORF">BCF53_101318</name>
</gene>
<keyword evidence="1" id="KW-0812">Transmembrane</keyword>
<dbReference type="NCBIfam" id="NF047644">
    <property type="entry name" value="TsoY_fam"/>
    <property type="match status" value="1"/>
</dbReference>
<feature type="transmembrane region" description="Helical" evidence="1">
    <location>
        <begin position="331"/>
        <end position="348"/>
    </location>
</feature>
<protein>
    <submittedName>
        <fullName evidence="2">Uncharacterized protein</fullName>
    </submittedName>
</protein>
<feature type="transmembrane region" description="Helical" evidence="1">
    <location>
        <begin position="144"/>
        <end position="161"/>
    </location>
</feature>
<sequence>MFSKLRTPTAEGYSPLFFLSALGAGGLSVSFFMYLMFWVPHPNSPIPTFSHVAALLTNGPLWLQISAVLAIIGILWFGITHFRLLAWNLKSLARFKQTGAFRNLKASNGETQLMAIPLTLGMTVNVAFIFGAVFVPGLWSVKEFLFPGALLAFGAIGWLAFRTYLDFFSRVLAEGGFDCTKNNNLSQILPAFAFAMIGVGFAASAAMSSLAVTVVLGMIGAIFFFVTAIILAVIKLVLGFRAMFEHGAAAEGLPTLLVMIPIMTLVGIGLLRIDHGTHALEGYAHGSANFLWLTALVGIQAMFAILGLAVKKRMKYFETFVYGEAKSPASFALICPGVAGFVLGAFWINAGLLPVMPADVFSKFDIAYFVLYIPLIYLQYKTIRVFGLLNRKLLSGGDHSEIAPQHNAA</sequence>
<feature type="transmembrane region" description="Helical" evidence="1">
    <location>
        <begin position="360"/>
        <end position="378"/>
    </location>
</feature>
<feature type="transmembrane region" description="Helical" evidence="1">
    <location>
        <begin position="12"/>
        <end position="41"/>
    </location>
</feature>
<accession>A0A4R3ICR8</accession>
<dbReference type="OrthoDB" id="9156251at2"/>